<evidence type="ECO:0000256" key="1">
    <source>
        <dbReference type="SAM" id="Coils"/>
    </source>
</evidence>
<dbReference type="AlphaFoldDB" id="A0A8T2PR95"/>
<proteinExistence type="predicted"/>
<reference evidence="2" key="1">
    <citation type="thesis" date="2021" institute="BYU ScholarsArchive" country="Provo, UT, USA">
        <title>Applications of and Algorithms for Genome Assembly and Genomic Analyses with an Emphasis on Marine Teleosts.</title>
        <authorList>
            <person name="Pickett B.D."/>
        </authorList>
    </citation>
    <scope>NUCLEOTIDE SEQUENCE</scope>
    <source>
        <strain evidence="2">HI-2016</strain>
    </source>
</reference>
<dbReference type="EMBL" id="JAFBMS010000003">
    <property type="protein sequence ID" value="KAG9353880.1"/>
    <property type="molecule type" value="Genomic_DNA"/>
</dbReference>
<evidence type="ECO:0000313" key="2">
    <source>
        <dbReference type="EMBL" id="KAG9353880.1"/>
    </source>
</evidence>
<gene>
    <name evidence="2" type="ORF">JZ751_012004</name>
</gene>
<evidence type="ECO:0000313" key="3">
    <source>
        <dbReference type="Proteomes" id="UP000824540"/>
    </source>
</evidence>
<comment type="caution">
    <text evidence="2">The sequence shown here is derived from an EMBL/GenBank/DDBJ whole genome shotgun (WGS) entry which is preliminary data.</text>
</comment>
<keyword evidence="1" id="KW-0175">Coiled coil</keyword>
<dbReference type="Proteomes" id="UP000824540">
    <property type="component" value="Unassembled WGS sequence"/>
</dbReference>
<accession>A0A8T2PR95</accession>
<protein>
    <submittedName>
        <fullName evidence="2">Uncharacterized protein</fullName>
    </submittedName>
</protein>
<sequence length="470" mass="51846">MSKSKNLKAFLESSLNEIFKATVSDILESVEETLAEYQGRIQRIETENEDLKRRLQERDGEQDSAEQKTESKVCTLLKEPSPKLALVSIQKQVIQSTLNDGKLGFSERHRYRQRVRDGNLLKAELEADNTPQRLECTDKVSEATASMLKFEYVKKEPDLTHAIDLSKAQSPLNLATKPIKTESRELEYTSTEQFANLHSPHCPDPNSRDSDCDVRVTIVSDSHMTSEDEPEDLGQMELEELSERQSEECSDNAKEPFCELRPEFVTEDLFIGDYSAVDLGPDRIGAGNSSTASICFTADCISFLAASLCFLSFLISCSILPISQDIALSALSLCVYQLYIFPDFQLHACRSSMCAITLSACSLSLSCCHFSPLISSLSLSLSRTRAPSILVHLFSICFPASFTSPSKHLATFPHSSLIPASASTSACASFSVSPLLALSHSSILLLSISHCSFSAFMVPSMLFTFSTLSL</sequence>
<name>A0A8T2PR95_9TELE</name>
<organism evidence="2 3">
    <name type="scientific">Albula glossodonta</name>
    <name type="common">roundjaw bonefish</name>
    <dbReference type="NCBI Taxonomy" id="121402"/>
    <lineage>
        <taxon>Eukaryota</taxon>
        <taxon>Metazoa</taxon>
        <taxon>Chordata</taxon>
        <taxon>Craniata</taxon>
        <taxon>Vertebrata</taxon>
        <taxon>Euteleostomi</taxon>
        <taxon>Actinopterygii</taxon>
        <taxon>Neopterygii</taxon>
        <taxon>Teleostei</taxon>
        <taxon>Albuliformes</taxon>
        <taxon>Albulidae</taxon>
        <taxon>Albula</taxon>
    </lineage>
</organism>
<dbReference type="OrthoDB" id="6591996at2759"/>
<keyword evidence="3" id="KW-1185">Reference proteome</keyword>
<feature type="coiled-coil region" evidence="1">
    <location>
        <begin position="27"/>
        <end position="68"/>
    </location>
</feature>